<dbReference type="InterPro" id="IPR050471">
    <property type="entry name" value="AB_hydrolase"/>
</dbReference>
<name>A0ABN1N9U5_9PSEU</name>
<dbReference type="RefSeq" id="WP_343945319.1">
    <property type="nucleotide sequence ID" value="NZ_BAAAHP010000206.1"/>
</dbReference>
<keyword evidence="3" id="KW-1185">Reference proteome</keyword>
<evidence type="ECO:0000313" key="3">
    <source>
        <dbReference type="Proteomes" id="UP001499967"/>
    </source>
</evidence>
<gene>
    <name evidence="2" type="ORF">GCM10009559_62850</name>
</gene>
<dbReference type="Pfam" id="PF12697">
    <property type="entry name" value="Abhydrolase_6"/>
    <property type="match status" value="1"/>
</dbReference>
<dbReference type="InterPro" id="IPR000073">
    <property type="entry name" value="AB_hydrolase_1"/>
</dbReference>
<organism evidence="2 3">
    <name type="scientific">Pseudonocardia zijingensis</name>
    <dbReference type="NCBI Taxonomy" id="153376"/>
    <lineage>
        <taxon>Bacteria</taxon>
        <taxon>Bacillati</taxon>
        <taxon>Actinomycetota</taxon>
        <taxon>Actinomycetes</taxon>
        <taxon>Pseudonocardiales</taxon>
        <taxon>Pseudonocardiaceae</taxon>
        <taxon>Pseudonocardia</taxon>
    </lineage>
</organism>
<comment type="caution">
    <text evidence="2">The sequence shown here is derived from an EMBL/GenBank/DDBJ whole genome shotgun (WGS) entry which is preliminary data.</text>
</comment>
<dbReference type="Proteomes" id="UP001499967">
    <property type="component" value="Unassembled WGS sequence"/>
</dbReference>
<dbReference type="GO" id="GO:0016787">
    <property type="term" value="F:hydrolase activity"/>
    <property type="evidence" value="ECO:0007669"/>
    <property type="project" value="UniProtKB-KW"/>
</dbReference>
<dbReference type="Gene3D" id="3.40.50.1820">
    <property type="entry name" value="alpha/beta hydrolase"/>
    <property type="match status" value="1"/>
</dbReference>
<keyword evidence="2" id="KW-0378">Hydrolase</keyword>
<feature type="domain" description="AB hydrolase-1" evidence="1">
    <location>
        <begin position="29"/>
        <end position="277"/>
    </location>
</feature>
<reference evidence="2 3" key="1">
    <citation type="journal article" date="2019" name="Int. J. Syst. Evol. Microbiol.">
        <title>The Global Catalogue of Microorganisms (GCM) 10K type strain sequencing project: providing services to taxonomists for standard genome sequencing and annotation.</title>
        <authorList>
            <consortium name="The Broad Institute Genomics Platform"/>
            <consortium name="The Broad Institute Genome Sequencing Center for Infectious Disease"/>
            <person name="Wu L."/>
            <person name="Ma J."/>
        </authorList>
    </citation>
    <scope>NUCLEOTIDE SEQUENCE [LARGE SCALE GENOMIC DNA]</scope>
    <source>
        <strain evidence="2 3">JCM 11117</strain>
    </source>
</reference>
<dbReference type="InterPro" id="IPR029058">
    <property type="entry name" value="AB_hydrolase_fold"/>
</dbReference>
<protein>
    <submittedName>
        <fullName evidence="2">Alpha/beta hydrolase</fullName>
    </submittedName>
</protein>
<evidence type="ECO:0000313" key="2">
    <source>
        <dbReference type="EMBL" id="GAA0899097.1"/>
    </source>
</evidence>
<dbReference type="PANTHER" id="PTHR43433">
    <property type="entry name" value="HYDROLASE, ALPHA/BETA FOLD FAMILY PROTEIN"/>
    <property type="match status" value="1"/>
</dbReference>
<dbReference type="PANTHER" id="PTHR43433:SF1">
    <property type="entry name" value="BLL5160 PROTEIN"/>
    <property type="match status" value="1"/>
</dbReference>
<sequence length="305" mass="31858">MTTSRTVPAADGAPLHVDLDGPGDAPVTVVLLHGWTLDRRVWGPVARALADGPDPVRVVRPDHRGHGRSAAVPPATMTIDQLADDLAEVVAATAPAGPLVLVGHSMGGMTLMSLAERHPGVLARAGGIALVATASGGLAERPFGMHPRVAALYRRAERRVSATGSWSRREHFCDPRLIAPAMRWLLLGDRPSAQARRITCETVGGCRPLTVAGFQATLQAHERDAALAAFADIPTVVLVGSRDRLTPVRAARRIADALPSAGLTIFPGAGHMLPLERVSGVASRIAALAADAAEAAEPLSRRESA</sequence>
<dbReference type="EMBL" id="BAAAHP010000206">
    <property type="protein sequence ID" value="GAA0899097.1"/>
    <property type="molecule type" value="Genomic_DNA"/>
</dbReference>
<accession>A0ABN1N9U5</accession>
<evidence type="ECO:0000259" key="1">
    <source>
        <dbReference type="Pfam" id="PF12697"/>
    </source>
</evidence>
<dbReference type="SUPFAM" id="SSF53474">
    <property type="entry name" value="alpha/beta-Hydrolases"/>
    <property type="match status" value="1"/>
</dbReference>
<proteinExistence type="predicted"/>